<sequence>MTEEYLRLNISLPNKRLVAQHRVLWQFFREERKDFWKENGRNCLLCKDLMDDNLVHYFFQCPLLTEKRTETFPSPTSGQFRYQGICQLLSSALNDKLMIDKYFKFCTEAGRIRKNAGQRILEDEPSVNRNNSFTVFFIIFINDLVATLDDSDLQGIYLPGHGTIHLLLYFEENGLTLNQSKSKIVVFRNGGRLARSDVWFWGQQPMTVSSKYTYLGYPLTTKNPTAYVAQHFNI</sequence>
<organism evidence="1 2">
    <name type="scientific">Cordylochernes scorpioides</name>
    <dbReference type="NCBI Taxonomy" id="51811"/>
    <lineage>
        <taxon>Eukaryota</taxon>
        <taxon>Metazoa</taxon>
        <taxon>Ecdysozoa</taxon>
        <taxon>Arthropoda</taxon>
        <taxon>Chelicerata</taxon>
        <taxon>Arachnida</taxon>
        <taxon>Pseudoscorpiones</taxon>
        <taxon>Cheliferoidea</taxon>
        <taxon>Chernetidae</taxon>
        <taxon>Cordylochernes</taxon>
    </lineage>
</organism>
<protein>
    <recommendedName>
        <fullName evidence="3">Reverse transcriptase zinc-binding domain-containing protein</fullName>
    </recommendedName>
</protein>
<name>A0ABY6KCL5_9ARAC</name>
<reference evidence="1 2" key="1">
    <citation type="submission" date="2022-01" db="EMBL/GenBank/DDBJ databases">
        <title>A chromosomal length assembly of Cordylochernes scorpioides.</title>
        <authorList>
            <person name="Zeh D."/>
            <person name="Zeh J."/>
        </authorList>
    </citation>
    <scope>NUCLEOTIDE SEQUENCE [LARGE SCALE GENOMIC DNA]</scope>
    <source>
        <strain evidence="1">IN4F17</strain>
        <tissue evidence="1">Whole Body</tissue>
    </source>
</reference>
<keyword evidence="2" id="KW-1185">Reference proteome</keyword>
<dbReference type="Proteomes" id="UP001235939">
    <property type="component" value="Chromosome 04"/>
</dbReference>
<evidence type="ECO:0000313" key="2">
    <source>
        <dbReference type="Proteomes" id="UP001235939"/>
    </source>
</evidence>
<evidence type="ECO:0000313" key="1">
    <source>
        <dbReference type="EMBL" id="UYV66596.1"/>
    </source>
</evidence>
<gene>
    <name evidence="1" type="ORF">LAZ67_4002249</name>
</gene>
<accession>A0ABY6KCL5</accession>
<evidence type="ECO:0008006" key="3">
    <source>
        <dbReference type="Google" id="ProtNLM"/>
    </source>
</evidence>
<dbReference type="EMBL" id="CP092866">
    <property type="protein sequence ID" value="UYV66596.1"/>
    <property type="molecule type" value="Genomic_DNA"/>
</dbReference>
<proteinExistence type="predicted"/>